<evidence type="ECO:0000256" key="10">
    <source>
        <dbReference type="RuleBase" id="RU371123"/>
    </source>
</evidence>
<dbReference type="InterPro" id="IPR039798">
    <property type="entry name" value="Sulfhydryl_oxidase"/>
</dbReference>
<evidence type="ECO:0000256" key="5">
    <source>
        <dbReference type="ARBA" id="ARBA00022827"/>
    </source>
</evidence>
<evidence type="ECO:0000259" key="13">
    <source>
        <dbReference type="PROSITE" id="PS51352"/>
    </source>
</evidence>
<dbReference type="Gene3D" id="3.40.30.10">
    <property type="entry name" value="Glutaredoxin"/>
    <property type="match status" value="2"/>
</dbReference>
<dbReference type="Proteomes" id="UP000324832">
    <property type="component" value="Unassembled WGS sequence"/>
</dbReference>
<keyword evidence="5 10" id="KW-0274">FAD</keyword>
<dbReference type="PROSITE" id="PS51324">
    <property type="entry name" value="ERV_ALR"/>
    <property type="match status" value="1"/>
</dbReference>
<keyword evidence="8" id="KW-0325">Glycoprotein</keyword>
<dbReference type="PANTHER" id="PTHR22897">
    <property type="entry name" value="QUIESCIN Q6-RELATED SULFHYDRYL OXIDASE"/>
    <property type="match status" value="1"/>
</dbReference>
<dbReference type="InterPro" id="IPR017905">
    <property type="entry name" value="ERV/ALR_sulphydryl_oxidase"/>
</dbReference>
<keyword evidence="10" id="KW-0472">Membrane</keyword>
<evidence type="ECO:0000313" key="14">
    <source>
        <dbReference type="EMBL" id="VVC86365.1"/>
    </source>
</evidence>
<dbReference type="GO" id="GO:0000139">
    <property type="term" value="C:Golgi membrane"/>
    <property type="evidence" value="ECO:0007669"/>
    <property type="project" value="TreeGrafter"/>
</dbReference>
<dbReference type="Gene3D" id="1.20.120.310">
    <property type="entry name" value="ERV/ALR sulfhydryl oxidase domain"/>
    <property type="match status" value="1"/>
</dbReference>
<dbReference type="GO" id="GO:0005615">
    <property type="term" value="C:extracellular space"/>
    <property type="evidence" value="ECO:0007669"/>
    <property type="project" value="TreeGrafter"/>
</dbReference>
<dbReference type="InterPro" id="IPR036249">
    <property type="entry name" value="Thioredoxin-like_sf"/>
</dbReference>
<gene>
    <name evidence="14" type="ORF">LSINAPIS_LOCUS201</name>
</gene>
<dbReference type="InterPro" id="IPR040986">
    <property type="entry name" value="QSOX_FAD-bd_dom"/>
</dbReference>
<evidence type="ECO:0000256" key="7">
    <source>
        <dbReference type="ARBA" id="ARBA00023157"/>
    </source>
</evidence>
<feature type="domain" description="ERV/ALR sulfhydryl oxidase" evidence="12">
    <location>
        <begin position="400"/>
        <end position="501"/>
    </location>
</feature>
<dbReference type="SUPFAM" id="SSF52833">
    <property type="entry name" value="Thioredoxin-like"/>
    <property type="match status" value="1"/>
</dbReference>
<evidence type="ECO:0000256" key="9">
    <source>
        <dbReference type="ARBA" id="ARBA00048864"/>
    </source>
</evidence>
<evidence type="ECO:0000313" key="15">
    <source>
        <dbReference type="Proteomes" id="UP000324832"/>
    </source>
</evidence>
<dbReference type="SUPFAM" id="SSF69000">
    <property type="entry name" value="FAD-dependent thiol oxidase"/>
    <property type="match status" value="1"/>
</dbReference>
<keyword evidence="10" id="KW-0812">Transmembrane</keyword>
<dbReference type="InterPro" id="IPR013766">
    <property type="entry name" value="Thioredoxin_domain"/>
</dbReference>
<dbReference type="Pfam" id="PF04777">
    <property type="entry name" value="Evr1_Alr"/>
    <property type="match status" value="1"/>
</dbReference>
<keyword evidence="3 10" id="KW-0285">Flavoprotein</keyword>
<evidence type="ECO:0000256" key="6">
    <source>
        <dbReference type="ARBA" id="ARBA00023002"/>
    </source>
</evidence>
<accession>A0A5E4PKY6</accession>
<dbReference type="GO" id="GO:0016971">
    <property type="term" value="F:flavin-dependent sulfhydryl oxidase activity"/>
    <property type="evidence" value="ECO:0007669"/>
    <property type="project" value="InterPro"/>
</dbReference>
<dbReference type="PROSITE" id="PS51352">
    <property type="entry name" value="THIOREDOXIN_2"/>
    <property type="match status" value="1"/>
</dbReference>
<comment type="cofactor">
    <cofactor evidence="1 10">
        <name>FAD</name>
        <dbReference type="ChEBI" id="CHEBI:57692"/>
    </cofactor>
</comment>
<sequence length="587" mass="66393">MFTQWYNILLSILINLIVLTNSAFIPDIDQQGLYSKSDHVTILTIANFDKNIYGQDHAYLVQFYNSYCGHCRAFAPKFKALASEIAPWKNVVKLGVIDCSVEENNEICRQFEVMAYPSLRFLHENYVKGNAFIGDKFPSADTAEKLKTNLITVLQNEQSQGRLHSAPSLNISSYVSYLDAINSGPKDTQYTFFVFEDENSTVGSQLILDLNDYEHVRVVRVLDNSDLAGVAKITSIPALVAVNSEIMPLNLTPHQPTKQNMLKAINTYLKSNNFNFPIRDSDNEGESNSFVTYTKLTPDMDIVYYTDLEKTLKTSLYTEITRYKVVNGDILQALLTYLDVLIVSFPAKYNLKEYLTDLHSTLSSKNEWSGNDIHKMVKGLASLHSPIFSDELDYIGCRGSQPQYRGYTCGLWTLFHTLTVNAANKSGVQGPKVLQAMHGYVKYFFGCTECSQHFQAMAMRNRLFDVKENDKAVLWLWISHNEVNLRLAGDVTEDPKYPKIQFPSVERCPQCRLARGAWNLAAVYEYLRKIYDAENIQDIKRAKSAGVAQSPFSNLDIGMLSLIFISVISPLGYALKVYGRLTMALTK</sequence>
<dbReference type="InterPro" id="IPR017937">
    <property type="entry name" value="Thioredoxin_CS"/>
</dbReference>
<evidence type="ECO:0000256" key="3">
    <source>
        <dbReference type="ARBA" id="ARBA00022630"/>
    </source>
</evidence>
<organism evidence="14 15">
    <name type="scientific">Leptidea sinapis</name>
    <dbReference type="NCBI Taxonomy" id="189913"/>
    <lineage>
        <taxon>Eukaryota</taxon>
        <taxon>Metazoa</taxon>
        <taxon>Ecdysozoa</taxon>
        <taxon>Arthropoda</taxon>
        <taxon>Hexapoda</taxon>
        <taxon>Insecta</taxon>
        <taxon>Pterygota</taxon>
        <taxon>Neoptera</taxon>
        <taxon>Endopterygota</taxon>
        <taxon>Lepidoptera</taxon>
        <taxon>Glossata</taxon>
        <taxon>Ditrysia</taxon>
        <taxon>Papilionoidea</taxon>
        <taxon>Pieridae</taxon>
        <taxon>Dismorphiinae</taxon>
        <taxon>Leptidea</taxon>
    </lineage>
</organism>
<dbReference type="PANTHER" id="PTHR22897:SF8">
    <property type="entry name" value="SULFHYDRYL OXIDASE"/>
    <property type="match status" value="1"/>
</dbReference>
<dbReference type="Pfam" id="PF18371">
    <property type="entry name" value="FAD_SOX"/>
    <property type="match status" value="1"/>
</dbReference>
<evidence type="ECO:0000256" key="11">
    <source>
        <dbReference type="SAM" id="SignalP"/>
    </source>
</evidence>
<evidence type="ECO:0000256" key="4">
    <source>
        <dbReference type="ARBA" id="ARBA00022729"/>
    </source>
</evidence>
<dbReference type="EC" id="1.8.3.2" evidence="10"/>
<keyword evidence="15" id="KW-1185">Reference proteome</keyword>
<protein>
    <recommendedName>
        <fullName evidence="10">Sulfhydryl oxidase</fullName>
        <ecNumber evidence="10">1.8.3.2</ecNumber>
    </recommendedName>
</protein>
<dbReference type="FunFam" id="1.20.120.310:FF:000001">
    <property type="entry name" value="Sulfhydryl oxidase"/>
    <property type="match status" value="1"/>
</dbReference>
<evidence type="ECO:0000256" key="2">
    <source>
        <dbReference type="ARBA" id="ARBA00006041"/>
    </source>
</evidence>
<dbReference type="Gene3D" id="1.20.120.1960">
    <property type="entry name" value="QSOX sulfhydryl oxidase domain"/>
    <property type="match status" value="1"/>
</dbReference>
<evidence type="ECO:0000256" key="8">
    <source>
        <dbReference type="ARBA" id="ARBA00023180"/>
    </source>
</evidence>
<dbReference type="InterPro" id="IPR036774">
    <property type="entry name" value="ERV/ALR_sulphydryl_oxid_sf"/>
</dbReference>
<evidence type="ECO:0000256" key="1">
    <source>
        <dbReference type="ARBA" id="ARBA00001974"/>
    </source>
</evidence>
<proteinExistence type="inferred from homology"/>
<dbReference type="FunFam" id="3.40.30.10:FF:000073">
    <property type="entry name" value="Sulfhydryl oxidase"/>
    <property type="match status" value="1"/>
</dbReference>
<dbReference type="InterPro" id="IPR042568">
    <property type="entry name" value="QSOX_FAD-bd_sf"/>
</dbReference>
<dbReference type="AlphaFoldDB" id="A0A5E4PKY6"/>
<keyword evidence="7" id="KW-1015">Disulfide bond</keyword>
<dbReference type="GO" id="GO:0006457">
    <property type="term" value="P:protein folding"/>
    <property type="evidence" value="ECO:0007669"/>
    <property type="project" value="TreeGrafter"/>
</dbReference>
<reference evidence="14 15" key="1">
    <citation type="submission" date="2017-07" db="EMBL/GenBank/DDBJ databases">
        <authorList>
            <person name="Talla V."/>
            <person name="Backstrom N."/>
        </authorList>
    </citation>
    <scope>NUCLEOTIDE SEQUENCE [LARGE SCALE GENOMIC DNA]</scope>
</reference>
<keyword evidence="10" id="KW-1133">Transmembrane helix</keyword>
<dbReference type="EMBL" id="FZQP02000002">
    <property type="protein sequence ID" value="VVC86365.1"/>
    <property type="molecule type" value="Genomic_DNA"/>
</dbReference>
<feature type="chain" id="PRO_5022975756" description="Sulfhydryl oxidase" evidence="11">
    <location>
        <begin position="24"/>
        <end position="587"/>
    </location>
</feature>
<feature type="domain" description="Thioredoxin" evidence="13">
    <location>
        <begin position="19"/>
        <end position="156"/>
    </location>
</feature>
<dbReference type="GO" id="GO:0003756">
    <property type="term" value="F:protein disulfide isomerase activity"/>
    <property type="evidence" value="ECO:0007669"/>
    <property type="project" value="TreeGrafter"/>
</dbReference>
<dbReference type="Pfam" id="PF00085">
    <property type="entry name" value="Thioredoxin"/>
    <property type="match status" value="1"/>
</dbReference>
<keyword evidence="6 10" id="KW-0560">Oxidoreductase</keyword>
<feature type="transmembrane region" description="Helical" evidence="10">
    <location>
        <begin position="557"/>
        <end position="578"/>
    </location>
</feature>
<evidence type="ECO:0000259" key="12">
    <source>
        <dbReference type="PROSITE" id="PS51324"/>
    </source>
</evidence>
<dbReference type="PROSITE" id="PS00194">
    <property type="entry name" value="THIOREDOXIN_1"/>
    <property type="match status" value="1"/>
</dbReference>
<comment type="catalytic activity">
    <reaction evidence="9 10">
        <text>2 R'C(R)SH + O2 = R'C(R)S-S(R)CR' + H2O2</text>
        <dbReference type="Rhea" id="RHEA:17357"/>
        <dbReference type="ChEBI" id="CHEBI:15379"/>
        <dbReference type="ChEBI" id="CHEBI:16240"/>
        <dbReference type="ChEBI" id="CHEBI:16520"/>
        <dbReference type="ChEBI" id="CHEBI:17412"/>
        <dbReference type="EC" id="1.8.3.2"/>
    </reaction>
</comment>
<keyword evidence="4 11" id="KW-0732">Signal</keyword>
<name>A0A5E4PKY6_9NEOP</name>
<feature type="signal peptide" evidence="11">
    <location>
        <begin position="1"/>
        <end position="23"/>
    </location>
</feature>
<comment type="similarity">
    <text evidence="2">Belongs to the quiescin-sulfhydryl oxidase (QSOX) family.</text>
</comment>